<name>A0AA36D4A1_9BILA</name>
<comment type="caution">
    <text evidence="3">The sequence shown here is derived from an EMBL/GenBank/DDBJ whole genome shotgun (WGS) entry which is preliminary data.</text>
</comment>
<sequence>MGENPLEYDVGTSSGEFNDDGSGAESGEEATTQLTKDVLLTVANHTREFFENVTTTTMMSPSTAASPVGDFSENPWRIGFLATKAILVLLLLTVVGTARRDFIKTFAFILVLPLLLEVGLDVYIEIAANLQKLLGTSPTSWAYYLGPAAAAEGHLSEIHGKEAVFYANLWLHYAGYRLYVEVPWMATTLFLVESYIFWTLLVSSIVLLHFAQKAVSRPEDIKYMPTLWPFLQAQALPLLLVALTAVFVLFALPSPLAIAVSVVLRIFAVALALILIAMWFASFGYYCYGQDEFTMSSPHSLVRLAKSRLFSVQFFVLVAHLMSVPFICWSAITLAEDVVGIFSSASFGQHFLSVVHSLFGLHLHFLILRPLLLPILCILLLPNLRKRFFSSFCPCCCRRQQ</sequence>
<protein>
    <recommendedName>
        <fullName evidence="5">Transmembrane protein</fullName>
    </recommendedName>
</protein>
<evidence type="ECO:0000256" key="1">
    <source>
        <dbReference type="SAM" id="MobiDB-lite"/>
    </source>
</evidence>
<evidence type="ECO:0008006" key="5">
    <source>
        <dbReference type="Google" id="ProtNLM"/>
    </source>
</evidence>
<dbReference type="AlphaFoldDB" id="A0AA36D4A1"/>
<organism evidence="3 4">
    <name type="scientific">Mesorhabditis spiculigera</name>
    <dbReference type="NCBI Taxonomy" id="96644"/>
    <lineage>
        <taxon>Eukaryota</taxon>
        <taxon>Metazoa</taxon>
        <taxon>Ecdysozoa</taxon>
        <taxon>Nematoda</taxon>
        <taxon>Chromadorea</taxon>
        <taxon>Rhabditida</taxon>
        <taxon>Rhabditina</taxon>
        <taxon>Rhabditomorpha</taxon>
        <taxon>Rhabditoidea</taxon>
        <taxon>Rhabditidae</taxon>
        <taxon>Mesorhabditinae</taxon>
        <taxon>Mesorhabditis</taxon>
    </lineage>
</organism>
<evidence type="ECO:0000256" key="2">
    <source>
        <dbReference type="SAM" id="Phobius"/>
    </source>
</evidence>
<feature type="transmembrane region" description="Helical" evidence="2">
    <location>
        <begin position="266"/>
        <end position="288"/>
    </location>
</feature>
<feature type="transmembrane region" description="Helical" evidence="2">
    <location>
        <begin position="105"/>
        <end position="124"/>
    </location>
</feature>
<dbReference type="Proteomes" id="UP001177023">
    <property type="component" value="Unassembled WGS sequence"/>
</dbReference>
<keyword evidence="2" id="KW-0472">Membrane</keyword>
<feature type="region of interest" description="Disordered" evidence="1">
    <location>
        <begin position="1"/>
        <end position="30"/>
    </location>
</feature>
<evidence type="ECO:0000313" key="3">
    <source>
        <dbReference type="EMBL" id="CAJ0580461.1"/>
    </source>
</evidence>
<feature type="transmembrane region" description="Helical" evidence="2">
    <location>
        <begin position="361"/>
        <end position="381"/>
    </location>
</feature>
<dbReference type="EMBL" id="CATQJA010002659">
    <property type="protein sequence ID" value="CAJ0580461.1"/>
    <property type="molecule type" value="Genomic_DNA"/>
</dbReference>
<feature type="transmembrane region" description="Helical" evidence="2">
    <location>
        <begin position="195"/>
        <end position="215"/>
    </location>
</feature>
<evidence type="ECO:0000313" key="4">
    <source>
        <dbReference type="Proteomes" id="UP001177023"/>
    </source>
</evidence>
<proteinExistence type="predicted"/>
<reference evidence="3" key="1">
    <citation type="submission" date="2023-06" db="EMBL/GenBank/DDBJ databases">
        <authorList>
            <person name="Delattre M."/>
        </authorList>
    </citation>
    <scope>NUCLEOTIDE SEQUENCE</scope>
    <source>
        <strain evidence="3">AF72</strain>
    </source>
</reference>
<keyword evidence="4" id="KW-1185">Reference proteome</keyword>
<accession>A0AA36D4A1</accession>
<feature type="transmembrane region" description="Helical" evidence="2">
    <location>
        <begin position="236"/>
        <end position="260"/>
    </location>
</feature>
<gene>
    <name evidence="3" type="ORF">MSPICULIGERA_LOCUS18659</name>
</gene>
<keyword evidence="2" id="KW-1133">Transmembrane helix</keyword>
<feature type="non-terminal residue" evidence="3">
    <location>
        <position position="1"/>
    </location>
</feature>
<feature type="transmembrane region" description="Helical" evidence="2">
    <location>
        <begin position="78"/>
        <end position="98"/>
    </location>
</feature>
<keyword evidence="2" id="KW-0812">Transmembrane</keyword>
<feature type="transmembrane region" description="Helical" evidence="2">
    <location>
        <begin position="309"/>
        <end position="332"/>
    </location>
</feature>